<feature type="compositionally biased region" description="Polar residues" evidence="1">
    <location>
        <begin position="157"/>
        <end position="169"/>
    </location>
</feature>
<comment type="caution">
    <text evidence="2">The sequence shown here is derived from an EMBL/GenBank/DDBJ whole genome shotgun (WGS) entry which is preliminary data.</text>
</comment>
<feature type="compositionally biased region" description="Polar residues" evidence="1">
    <location>
        <begin position="254"/>
        <end position="269"/>
    </location>
</feature>
<feature type="compositionally biased region" description="Polar residues" evidence="1">
    <location>
        <begin position="324"/>
        <end position="339"/>
    </location>
</feature>
<name>A0A8H2WBU7_9AGAM</name>
<sequence length="482" mass="51711">MAALVPESWITGRELDNYGLQHSNRQAQLTGAPRAFRPATYPWLDSQNNVATDVVTNNLPLTNTNNARNKKNGANTSRTTFNYVSQQNTAVSQPTQSQPQGRNRNRNHNRNLNRSRQPGRDETQQAGTAVGFLEPPNGQPATSRGLRSGPNNRGVRRQNQSNADASGNLTADPVTGEVISKRAAKRRRAKAKKAAAIAREAAAGQSRTQQQPGTKVQTRTVPPSTSANRTASSSVTQVFVPGGSRCAHRASVPSVPSTSRNTVPSIQEHISTRPTVATNTTTNHGAVPSTHRVQSNHEPSAAASLRNDHLHRWGTFLDQNASRAVQSTVSSSGANNDSPSRPGVSSPLTRQVHVAPSTSLAGRNLPSSSRNPQRTGTAVLSSTNATGSSTSNRSSSAGYSFFRDLSDSDDDSDGIPPLIQSDRIVRVPAAPRAVLPPNWARPVPASFLDNGLLRVVRTRSMSVRHALNSIFRMPCFPKDPLL</sequence>
<feature type="compositionally biased region" description="Low complexity" evidence="1">
    <location>
        <begin position="272"/>
        <end position="282"/>
    </location>
</feature>
<feature type="compositionally biased region" description="Polar residues" evidence="1">
    <location>
        <begin position="356"/>
        <end position="380"/>
    </location>
</feature>
<feature type="compositionally biased region" description="Polar residues" evidence="1">
    <location>
        <begin position="205"/>
        <end position="237"/>
    </location>
</feature>
<protein>
    <submittedName>
        <fullName evidence="2">Uncharacterized protein</fullName>
    </submittedName>
</protein>
<feature type="compositionally biased region" description="Low complexity" evidence="1">
    <location>
        <begin position="381"/>
        <end position="398"/>
    </location>
</feature>
<reference evidence="2" key="1">
    <citation type="submission" date="2021-01" db="EMBL/GenBank/DDBJ databases">
        <authorList>
            <person name="Kaushik A."/>
        </authorList>
    </citation>
    <scope>NUCLEOTIDE SEQUENCE</scope>
    <source>
        <strain evidence="2">AG1-1C</strain>
    </source>
</reference>
<accession>A0A8H2WBU7</accession>
<feature type="region of interest" description="Disordered" evidence="1">
    <location>
        <begin position="324"/>
        <end position="398"/>
    </location>
</feature>
<organism evidence="2 3">
    <name type="scientific">Rhizoctonia solani</name>
    <dbReference type="NCBI Taxonomy" id="456999"/>
    <lineage>
        <taxon>Eukaryota</taxon>
        <taxon>Fungi</taxon>
        <taxon>Dikarya</taxon>
        <taxon>Basidiomycota</taxon>
        <taxon>Agaricomycotina</taxon>
        <taxon>Agaricomycetes</taxon>
        <taxon>Cantharellales</taxon>
        <taxon>Ceratobasidiaceae</taxon>
        <taxon>Rhizoctonia</taxon>
    </lineage>
</organism>
<feature type="compositionally biased region" description="Basic residues" evidence="1">
    <location>
        <begin position="103"/>
        <end position="113"/>
    </location>
</feature>
<proteinExistence type="predicted"/>
<dbReference type="EMBL" id="CAJMWS010000111">
    <property type="protein sequence ID" value="CAE6366767.1"/>
    <property type="molecule type" value="Genomic_DNA"/>
</dbReference>
<feature type="compositionally biased region" description="Basic residues" evidence="1">
    <location>
        <begin position="182"/>
        <end position="193"/>
    </location>
</feature>
<feature type="compositionally biased region" description="Polar residues" evidence="1">
    <location>
        <begin position="86"/>
        <end position="101"/>
    </location>
</feature>
<gene>
    <name evidence="2" type="ORF">RDB_LOCUS22695</name>
</gene>
<feature type="compositionally biased region" description="Low complexity" evidence="1">
    <location>
        <begin position="194"/>
        <end position="203"/>
    </location>
</feature>
<evidence type="ECO:0000313" key="3">
    <source>
        <dbReference type="Proteomes" id="UP000663846"/>
    </source>
</evidence>
<evidence type="ECO:0000313" key="2">
    <source>
        <dbReference type="EMBL" id="CAE6366767.1"/>
    </source>
</evidence>
<feature type="region of interest" description="Disordered" evidence="1">
    <location>
        <begin position="86"/>
        <end position="301"/>
    </location>
</feature>
<dbReference type="OrthoDB" id="1744869at2759"/>
<evidence type="ECO:0000256" key="1">
    <source>
        <dbReference type="SAM" id="MobiDB-lite"/>
    </source>
</evidence>
<dbReference type="Proteomes" id="UP000663846">
    <property type="component" value="Unassembled WGS sequence"/>
</dbReference>
<dbReference type="AlphaFoldDB" id="A0A8H2WBU7"/>